<protein>
    <submittedName>
        <fullName evidence="3">Ser/Thr protein phosphatase family</fullName>
    </submittedName>
</protein>
<dbReference type="OrthoDB" id="10267127at2759"/>
<name>A0A0B2WVL7_METAS</name>
<keyword evidence="4" id="KW-1185">Reference proteome</keyword>
<dbReference type="InterPro" id="IPR050126">
    <property type="entry name" value="Ap4A_hydrolase"/>
</dbReference>
<dbReference type="GO" id="GO:0005737">
    <property type="term" value="C:cytoplasm"/>
    <property type="evidence" value="ECO:0007669"/>
    <property type="project" value="TreeGrafter"/>
</dbReference>
<evidence type="ECO:0000313" key="3">
    <source>
        <dbReference type="EMBL" id="KHO00167.1"/>
    </source>
</evidence>
<dbReference type="PANTHER" id="PTHR42850">
    <property type="entry name" value="METALLOPHOSPHOESTERASE"/>
    <property type="match status" value="1"/>
</dbReference>
<dbReference type="STRING" id="1081103.A0A0B2WVL7"/>
<evidence type="ECO:0000259" key="2">
    <source>
        <dbReference type="Pfam" id="PF00149"/>
    </source>
</evidence>
<keyword evidence="1" id="KW-0812">Transmembrane</keyword>
<sequence length="390" mass="42432">MGHTLDDSEASDAVIGYRVPVLCPQDKNAKATMQNPWSRPVTLLATGLASAAVITIVTLLSAGVLFRSGKPHLSTLSRSPSLHDLTLIASLPMQHVPTVENGRRLLVIGDIHGMNTELGSLLDRAKYDAATDHVVALGDMVNKGPDSRGVLSRLMSLNASAVRGNHEDCLVVALKERTAAAPLVSAPDVVANMRKCKKKKILRVADTLLPEQVAWLESLPVILKCPSLRLYFVHGGLVPGIKLGEQDPWAVMNMRTLIYPGGELRRRAKLASAPTRLDDDDDDDDDSNAMPALKVIAIPTDDHSGERWDKAWNKYQKKNVKKAHRRTVMYGHDAKRGFREGRYTVGLDSACVAGGQLTALIVTAKRDGTFSYDKVQVPCKAARPGNKPTY</sequence>
<dbReference type="GO" id="GO:0016791">
    <property type="term" value="F:phosphatase activity"/>
    <property type="evidence" value="ECO:0007669"/>
    <property type="project" value="TreeGrafter"/>
</dbReference>
<dbReference type="GO" id="GO:0006798">
    <property type="term" value="P:polyphosphate catabolic process"/>
    <property type="evidence" value="ECO:0007669"/>
    <property type="project" value="TreeGrafter"/>
</dbReference>
<dbReference type="GeneID" id="63736545"/>
<dbReference type="CDD" id="cd00144">
    <property type="entry name" value="MPP_PPP_family"/>
    <property type="match status" value="1"/>
</dbReference>
<gene>
    <name evidence="3" type="ORF">MAM_02090</name>
</gene>
<dbReference type="AlphaFoldDB" id="A0A0B2WVL7"/>
<dbReference type="HOGENOM" id="CLU_023125_0_2_1"/>
<dbReference type="InterPro" id="IPR004843">
    <property type="entry name" value="Calcineurin-like_PHP"/>
</dbReference>
<reference evidence="3 4" key="1">
    <citation type="journal article" date="2014" name="Proc. Natl. Acad. Sci. U.S.A.">
        <title>Trajectory and genomic determinants of fungal-pathogen speciation and host adaptation.</title>
        <authorList>
            <person name="Hu X."/>
            <person name="Xiao G."/>
            <person name="Zheng P."/>
            <person name="Shang Y."/>
            <person name="Su Y."/>
            <person name="Zhang X."/>
            <person name="Liu X."/>
            <person name="Zhan S."/>
            <person name="St Leger R.J."/>
            <person name="Wang C."/>
        </authorList>
    </citation>
    <scope>NUCLEOTIDE SEQUENCE [LARGE SCALE GENOMIC DNA]</scope>
    <source>
        <strain evidence="3 4">ARSEF 1941</strain>
    </source>
</reference>
<dbReference type="EMBL" id="AZHE01000003">
    <property type="protein sequence ID" value="KHO00167.1"/>
    <property type="molecule type" value="Genomic_DNA"/>
</dbReference>
<dbReference type="Pfam" id="PF00149">
    <property type="entry name" value="Metallophos"/>
    <property type="match status" value="1"/>
</dbReference>
<dbReference type="RefSeq" id="XP_040681232.1">
    <property type="nucleotide sequence ID" value="XM_040820889.1"/>
</dbReference>
<evidence type="ECO:0000256" key="1">
    <source>
        <dbReference type="SAM" id="Phobius"/>
    </source>
</evidence>
<dbReference type="SUPFAM" id="SSF56300">
    <property type="entry name" value="Metallo-dependent phosphatases"/>
    <property type="match status" value="1"/>
</dbReference>
<organism evidence="3 4">
    <name type="scientific">Metarhizium album (strain ARSEF 1941)</name>
    <dbReference type="NCBI Taxonomy" id="1081103"/>
    <lineage>
        <taxon>Eukaryota</taxon>
        <taxon>Fungi</taxon>
        <taxon>Dikarya</taxon>
        <taxon>Ascomycota</taxon>
        <taxon>Pezizomycotina</taxon>
        <taxon>Sordariomycetes</taxon>
        <taxon>Hypocreomycetidae</taxon>
        <taxon>Hypocreales</taxon>
        <taxon>Clavicipitaceae</taxon>
        <taxon>Metarhizium</taxon>
    </lineage>
</organism>
<accession>A0A0B2WVL7</accession>
<evidence type="ECO:0000313" key="4">
    <source>
        <dbReference type="Proteomes" id="UP000030816"/>
    </source>
</evidence>
<proteinExistence type="predicted"/>
<dbReference type="Gene3D" id="3.60.21.10">
    <property type="match status" value="1"/>
</dbReference>
<feature type="domain" description="Calcineurin-like phosphoesterase" evidence="2">
    <location>
        <begin position="104"/>
        <end position="254"/>
    </location>
</feature>
<dbReference type="Proteomes" id="UP000030816">
    <property type="component" value="Unassembled WGS sequence"/>
</dbReference>
<dbReference type="GO" id="GO:0000298">
    <property type="term" value="F:endopolyphosphatase activity"/>
    <property type="evidence" value="ECO:0007669"/>
    <property type="project" value="TreeGrafter"/>
</dbReference>
<keyword evidence="1" id="KW-0472">Membrane</keyword>
<feature type="transmembrane region" description="Helical" evidence="1">
    <location>
        <begin position="43"/>
        <end position="66"/>
    </location>
</feature>
<dbReference type="InterPro" id="IPR029052">
    <property type="entry name" value="Metallo-depent_PP-like"/>
</dbReference>
<keyword evidence="1" id="KW-1133">Transmembrane helix</keyword>
<comment type="caution">
    <text evidence="3">The sequence shown here is derived from an EMBL/GenBank/DDBJ whole genome shotgun (WGS) entry which is preliminary data.</text>
</comment>
<dbReference type="PANTHER" id="PTHR42850:SF4">
    <property type="entry name" value="ZINC-DEPENDENT ENDOPOLYPHOSPHATASE"/>
    <property type="match status" value="1"/>
</dbReference>